<keyword evidence="2" id="KW-1185">Reference proteome</keyword>
<accession>A0A345MJP3</accession>
<evidence type="ECO:0000313" key="2">
    <source>
        <dbReference type="Proteomes" id="UP000260425"/>
    </source>
</evidence>
<sequence>MAQTDTYPNTGALEDAETVGTSYNIEAKRQNPNIIYFSPHAGGIEVGTTELIYRVVELTGGSLYLFQGLLPSGNSRLHVTSTHFDEPMAVYMLSKHTDAVSFHGYKDDYNKNTLVGGLNTELRNLIVSKLNSKGIPAEVATDRFTATDPDNIVNRCASGKGVQLEISSAQRRAFFQNNDWSKANRGNVTQEFLDYADAIKEAEAEYYG</sequence>
<dbReference type="Gene3D" id="3.40.630.100">
    <property type="entry name" value="Poly-gamma-glutamate hydrolase, zinc-binding motif"/>
    <property type="match status" value="1"/>
</dbReference>
<dbReference type="Proteomes" id="UP000260425">
    <property type="component" value="Segment"/>
</dbReference>
<organism evidence="1 2">
    <name type="scientific">Bacillus phage BSP38</name>
    <dbReference type="NCBI Taxonomy" id="2283013"/>
    <lineage>
        <taxon>Viruses</taxon>
        <taxon>Duplodnaviria</taxon>
        <taxon>Heunggongvirae</taxon>
        <taxon>Uroviricota</taxon>
        <taxon>Caudoviricetes</taxon>
        <taxon>Herelleviridae</taxon>
        <taxon>Bastillevirinae</taxon>
        <taxon>Jeonjuvirus</taxon>
        <taxon>Jeonjuvirus BSP38</taxon>
    </lineage>
</organism>
<evidence type="ECO:0000313" key="1">
    <source>
        <dbReference type="EMBL" id="AXH71075.1"/>
    </source>
</evidence>
<dbReference type="GO" id="GO:0016787">
    <property type="term" value="F:hydrolase activity"/>
    <property type="evidence" value="ECO:0007669"/>
    <property type="project" value="UniProtKB-KW"/>
</dbReference>
<dbReference type="Pfam" id="PF05908">
    <property type="entry name" value="Gamma_PGA_hydro"/>
    <property type="match status" value="1"/>
</dbReference>
<dbReference type="InterPro" id="IPR008585">
    <property type="entry name" value="Gamma_PGA_hydro"/>
</dbReference>
<name>A0A345MJP3_BPBSP</name>
<protein>
    <submittedName>
        <fullName evidence="1">Putative poly-gamma-glutamate hydrolase</fullName>
    </submittedName>
</protein>
<dbReference type="EMBL" id="MH606185">
    <property type="protein sequence ID" value="AXH71075.1"/>
    <property type="molecule type" value="Genomic_DNA"/>
</dbReference>
<keyword evidence="1" id="KW-0378">Hydrolase</keyword>
<proteinExistence type="predicted"/>
<dbReference type="InterPro" id="IPR038128">
    <property type="entry name" value="Gamma_PGA_hydro_sf"/>
</dbReference>
<organismHost>
    <name type="scientific">Bacillus subtilis</name>
    <dbReference type="NCBI Taxonomy" id="1423"/>
</organismHost>
<gene>
    <name evidence="1" type="ORF">BSP38_033</name>
</gene>
<reference evidence="1 2" key="1">
    <citation type="submission" date="2018-07" db="EMBL/GenBank/DDBJ databases">
        <title>Complete nucleotide sequence of Bacillus phage BSP38.</title>
        <authorList>
            <person name="Ghosh K."/>
            <person name="Kim K.-P."/>
        </authorList>
    </citation>
    <scope>NUCLEOTIDE SEQUENCE [LARGE SCALE GENOMIC DNA]</scope>
</reference>